<dbReference type="GO" id="GO:0006508">
    <property type="term" value="P:proteolysis"/>
    <property type="evidence" value="ECO:0007669"/>
    <property type="project" value="UniProtKB-KW"/>
</dbReference>
<reference evidence="13 14" key="1">
    <citation type="journal article" date="2021" name="BMC Biol.">
        <title>Horizontally acquired antibacterial genes associated with adaptive radiation of ladybird beetles.</title>
        <authorList>
            <person name="Li H.S."/>
            <person name="Tang X.F."/>
            <person name="Huang Y.H."/>
            <person name="Xu Z.Y."/>
            <person name="Chen M.L."/>
            <person name="Du X.Y."/>
            <person name="Qiu B.Y."/>
            <person name="Chen P.T."/>
            <person name="Zhang W."/>
            <person name="Slipinski A."/>
            <person name="Escalona H.E."/>
            <person name="Waterhouse R.M."/>
            <person name="Zwick A."/>
            <person name="Pang H."/>
        </authorList>
    </citation>
    <scope>NUCLEOTIDE SEQUENCE [LARGE SCALE GENOMIC DNA]</scope>
    <source>
        <strain evidence="13">SYSU2018</strain>
    </source>
</reference>
<evidence type="ECO:0000313" key="14">
    <source>
        <dbReference type="Proteomes" id="UP001516400"/>
    </source>
</evidence>
<evidence type="ECO:0000256" key="5">
    <source>
        <dbReference type="ARBA" id="ARBA00022825"/>
    </source>
</evidence>
<evidence type="ECO:0000256" key="8">
    <source>
        <dbReference type="ARBA" id="ARBA00023157"/>
    </source>
</evidence>
<dbReference type="InterPro" id="IPR001254">
    <property type="entry name" value="Trypsin_dom"/>
</dbReference>
<dbReference type="SMART" id="SM00020">
    <property type="entry name" value="Tryp_SPc"/>
    <property type="match status" value="1"/>
</dbReference>
<proteinExistence type="inferred from homology"/>
<evidence type="ECO:0000256" key="10">
    <source>
        <dbReference type="ARBA" id="ARBA00024195"/>
    </source>
</evidence>
<comment type="similarity">
    <text evidence="10">Belongs to the peptidase S1 family. CLIP subfamily.</text>
</comment>
<evidence type="ECO:0000256" key="9">
    <source>
        <dbReference type="ARBA" id="ARBA00023180"/>
    </source>
</evidence>
<dbReference type="GO" id="GO:0046872">
    <property type="term" value="F:metal ion binding"/>
    <property type="evidence" value="ECO:0007669"/>
    <property type="project" value="UniProtKB-KW"/>
</dbReference>
<gene>
    <name evidence="13" type="ORF">HHI36_000092</name>
</gene>
<keyword evidence="7" id="KW-0865">Zymogen</keyword>
<keyword evidence="9" id="KW-0325">Glycoprotein</keyword>
<dbReference type="PROSITE" id="PS00134">
    <property type="entry name" value="TRYPSIN_HIS"/>
    <property type="match status" value="1"/>
</dbReference>
<evidence type="ECO:0000256" key="6">
    <source>
        <dbReference type="ARBA" id="ARBA00022837"/>
    </source>
</evidence>
<evidence type="ECO:0000256" key="7">
    <source>
        <dbReference type="ARBA" id="ARBA00023145"/>
    </source>
</evidence>
<dbReference type="InterPro" id="IPR018114">
    <property type="entry name" value="TRYPSIN_HIS"/>
</dbReference>
<dbReference type="InterPro" id="IPR043504">
    <property type="entry name" value="Peptidase_S1_PA_chymotrypsin"/>
</dbReference>
<evidence type="ECO:0000256" key="3">
    <source>
        <dbReference type="ARBA" id="ARBA00022729"/>
    </source>
</evidence>
<keyword evidence="5 11" id="KW-0720">Serine protease</keyword>
<accession>A0ABD2P3Q3</accession>
<keyword evidence="3" id="KW-0732">Signal</keyword>
<dbReference type="PROSITE" id="PS00135">
    <property type="entry name" value="TRYPSIN_SER"/>
    <property type="match status" value="1"/>
</dbReference>
<feature type="domain" description="Peptidase S1" evidence="12">
    <location>
        <begin position="42"/>
        <end position="296"/>
    </location>
</feature>
<dbReference type="InterPro" id="IPR001314">
    <property type="entry name" value="Peptidase_S1A"/>
</dbReference>
<dbReference type="InterPro" id="IPR009003">
    <property type="entry name" value="Peptidase_S1_PA"/>
</dbReference>
<dbReference type="AlphaFoldDB" id="A0ABD2P3Q3"/>
<dbReference type="PANTHER" id="PTHR24256">
    <property type="entry name" value="TRYPTASE-RELATED"/>
    <property type="match status" value="1"/>
</dbReference>
<dbReference type="Pfam" id="PF00089">
    <property type="entry name" value="Trypsin"/>
    <property type="match status" value="1"/>
</dbReference>
<dbReference type="FunFam" id="2.40.10.10:FF:000028">
    <property type="entry name" value="Serine protease easter"/>
    <property type="match status" value="1"/>
</dbReference>
<dbReference type="Proteomes" id="UP001516400">
    <property type="component" value="Unassembled WGS sequence"/>
</dbReference>
<keyword evidence="6" id="KW-0106">Calcium</keyword>
<dbReference type="GO" id="GO:0008236">
    <property type="term" value="F:serine-type peptidase activity"/>
    <property type="evidence" value="ECO:0007669"/>
    <property type="project" value="UniProtKB-KW"/>
</dbReference>
<sequence>MFRIVNGGEVRNKKPIPPDVSSHKNLNLLPRDCGNILTNGKILNGNQTSQYEFPWQALLSYRFRNGPQFQCGGTVINDRYILTAAHCITGVKYPLIGVRVGEHNLLTKPDCETIENKINCAPDIQDMIIESVIPHPLYNRTALINDIGLIRLASRMNFVESVAPICLPISREAANYDFSGRKGIVTGFGTTEKGVKSMVLLKVYVPYVEQSVCKKVYEKRTRITHLHLCAGGQNQQDSCGGDSGGPLQVALDVDGEAKYVQQGIVSFGPRLCGSEGYPGVYTRVPYYMDWILDNISF</sequence>
<dbReference type="FunFam" id="2.40.10.10:FF:000078">
    <property type="entry name" value="Serine protease H137"/>
    <property type="match status" value="1"/>
</dbReference>
<evidence type="ECO:0000256" key="4">
    <source>
        <dbReference type="ARBA" id="ARBA00022801"/>
    </source>
</evidence>
<protein>
    <recommendedName>
        <fullName evidence="12">Peptidase S1 domain-containing protein</fullName>
    </recommendedName>
</protein>
<comment type="caution">
    <text evidence="13">The sequence shown here is derived from an EMBL/GenBank/DDBJ whole genome shotgun (WGS) entry which is preliminary data.</text>
</comment>
<evidence type="ECO:0000256" key="2">
    <source>
        <dbReference type="ARBA" id="ARBA00022723"/>
    </source>
</evidence>
<evidence type="ECO:0000259" key="12">
    <source>
        <dbReference type="PROSITE" id="PS50240"/>
    </source>
</evidence>
<dbReference type="InterPro" id="IPR051487">
    <property type="entry name" value="Ser/Thr_Proteases_Immune/Dev"/>
</dbReference>
<organism evidence="13 14">
    <name type="scientific">Cryptolaemus montrouzieri</name>
    <dbReference type="NCBI Taxonomy" id="559131"/>
    <lineage>
        <taxon>Eukaryota</taxon>
        <taxon>Metazoa</taxon>
        <taxon>Ecdysozoa</taxon>
        <taxon>Arthropoda</taxon>
        <taxon>Hexapoda</taxon>
        <taxon>Insecta</taxon>
        <taxon>Pterygota</taxon>
        <taxon>Neoptera</taxon>
        <taxon>Endopterygota</taxon>
        <taxon>Coleoptera</taxon>
        <taxon>Polyphaga</taxon>
        <taxon>Cucujiformia</taxon>
        <taxon>Coccinelloidea</taxon>
        <taxon>Coccinellidae</taxon>
        <taxon>Scymninae</taxon>
        <taxon>Scymnini</taxon>
        <taxon>Cryptolaemus</taxon>
    </lineage>
</organism>
<dbReference type="InterPro" id="IPR033116">
    <property type="entry name" value="TRYPSIN_SER"/>
</dbReference>
<dbReference type="SUPFAM" id="SSF50494">
    <property type="entry name" value="Trypsin-like serine proteases"/>
    <property type="match status" value="1"/>
</dbReference>
<keyword evidence="1 11" id="KW-0645">Protease</keyword>
<name>A0ABD2P3Q3_9CUCU</name>
<dbReference type="EMBL" id="JABFTP020000185">
    <property type="protein sequence ID" value="KAL3285562.1"/>
    <property type="molecule type" value="Genomic_DNA"/>
</dbReference>
<keyword evidence="14" id="KW-1185">Reference proteome</keyword>
<keyword evidence="4 11" id="KW-0378">Hydrolase</keyword>
<evidence type="ECO:0000313" key="13">
    <source>
        <dbReference type="EMBL" id="KAL3285562.1"/>
    </source>
</evidence>
<keyword evidence="2" id="KW-0479">Metal-binding</keyword>
<dbReference type="GO" id="GO:0051604">
    <property type="term" value="P:protein maturation"/>
    <property type="evidence" value="ECO:0007669"/>
    <property type="project" value="UniProtKB-ARBA"/>
</dbReference>
<dbReference type="CDD" id="cd00190">
    <property type="entry name" value="Tryp_SPc"/>
    <property type="match status" value="1"/>
</dbReference>
<dbReference type="PRINTS" id="PR00722">
    <property type="entry name" value="CHYMOTRYPSIN"/>
</dbReference>
<evidence type="ECO:0000256" key="11">
    <source>
        <dbReference type="RuleBase" id="RU363034"/>
    </source>
</evidence>
<keyword evidence="8" id="KW-1015">Disulfide bond</keyword>
<evidence type="ECO:0000256" key="1">
    <source>
        <dbReference type="ARBA" id="ARBA00022670"/>
    </source>
</evidence>
<dbReference type="Gene3D" id="2.40.10.10">
    <property type="entry name" value="Trypsin-like serine proteases"/>
    <property type="match status" value="2"/>
</dbReference>
<dbReference type="PROSITE" id="PS50240">
    <property type="entry name" value="TRYPSIN_DOM"/>
    <property type="match status" value="1"/>
</dbReference>